<dbReference type="EMBL" id="FTOR01000015">
    <property type="protein sequence ID" value="SIT34141.1"/>
    <property type="molecule type" value="Genomic_DNA"/>
</dbReference>
<keyword evidence="3" id="KW-1185">Reference proteome</keyword>
<keyword evidence="1" id="KW-0732">Signal</keyword>
<protein>
    <submittedName>
        <fullName evidence="2">Uncharacterized protein</fullName>
    </submittedName>
</protein>
<dbReference type="Proteomes" id="UP000186917">
    <property type="component" value="Unassembled WGS sequence"/>
</dbReference>
<sequence>MKKRLLKNTLLHLLLLLVCTAALSQDYKKYKDDSLKLSRIKVMDGKLKTTRQSEYSSLLPIKSMHAYDVRLDTSYVCFAFKARPFHWNGADVKSNKLKPAHGLAMEYTTFLSEYFHPQISDSAEGSFHCFIKKCMISEIDTLWEGKMGKKHALMRLKVELECYYKQAEDYCPALRIDSSYLIELEEIEVEKAMSYALEEMTELISLKLNSADFNRIIQRKKYTFSQLQERYANPANVHRLLSFTGFTKGIYTSFEEWKNNAPALPGNFTVREEKDNVKTLWDSHQNQVFSKDVFGFSDGSRFWIQSAGFYFPLIRIQNGFEFYGISKSLLRFTTKPYNSDGAPLGFQPMLVELFAGHKNPKYTLDALHRVDIETGEIY</sequence>
<feature type="signal peptide" evidence="1">
    <location>
        <begin position="1"/>
        <end position="24"/>
    </location>
</feature>
<dbReference type="OrthoDB" id="663130at2"/>
<dbReference type="RefSeq" id="WP_144264187.1">
    <property type="nucleotide sequence ID" value="NZ_AP017422.1"/>
</dbReference>
<reference evidence="3" key="1">
    <citation type="submission" date="2017-01" db="EMBL/GenBank/DDBJ databases">
        <authorList>
            <person name="Varghese N."/>
            <person name="Submissions S."/>
        </authorList>
    </citation>
    <scope>NUCLEOTIDE SEQUENCE [LARGE SCALE GENOMIC DNA]</scope>
    <source>
        <strain evidence="3">DSM 21054</strain>
    </source>
</reference>
<gene>
    <name evidence="2" type="ORF">SAMN05421788_1152</name>
</gene>
<dbReference type="AlphaFoldDB" id="A0A1N7RG72"/>
<evidence type="ECO:0000313" key="3">
    <source>
        <dbReference type="Proteomes" id="UP000186917"/>
    </source>
</evidence>
<organism evidence="2 3">
    <name type="scientific">Filimonas lacunae</name>
    <dbReference type="NCBI Taxonomy" id="477680"/>
    <lineage>
        <taxon>Bacteria</taxon>
        <taxon>Pseudomonadati</taxon>
        <taxon>Bacteroidota</taxon>
        <taxon>Chitinophagia</taxon>
        <taxon>Chitinophagales</taxon>
        <taxon>Chitinophagaceae</taxon>
        <taxon>Filimonas</taxon>
    </lineage>
</organism>
<feature type="chain" id="PRO_5012456076" evidence="1">
    <location>
        <begin position="25"/>
        <end position="378"/>
    </location>
</feature>
<evidence type="ECO:0000256" key="1">
    <source>
        <dbReference type="SAM" id="SignalP"/>
    </source>
</evidence>
<evidence type="ECO:0000313" key="2">
    <source>
        <dbReference type="EMBL" id="SIT34141.1"/>
    </source>
</evidence>
<accession>A0A1N7RG72</accession>
<name>A0A1N7RG72_9BACT</name>
<proteinExistence type="predicted"/>